<organism evidence="1 2">
    <name type="scientific">Pseudomonas fluorescens</name>
    <dbReference type="NCBI Taxonomy" id="294"/>
    <lineage>
        <taxon>Bacteria</taxon>
        <taxon>Pseudomonadati</taxon>
        <taxon>Pseudomonadota</taxon>
        <taxon>Gammaproteobacteria</taxon>
        <taxon>Pseudomonadales</taxon>
        <taxon>Pseudomonadaceae</taxon>
        <taxon>Pseudomonas</taxon>
    </lineage>
</organism>
<evidence type="ECO:0000313" key="2">
    <source>
        <dbReference type="Proteomes" id="UP000033588"/>
    </source>
</evidence>
<name>A0A0F4TLL5_PSEFL</name>
<gene>
    <name evidence="1" type="ORF">VC35_14780</name>
</gene>
<evidence type="ECO:0000313" key="1">
    <source>
        <dbReference type="EMBL" id="KJZ45331.1"/>
    </source>
</evidence>
<dbReference type="Proteomes" id="UP000033588">
    <property type="component" value="Unassembled WGS sequence"/>
</dbReference>
<accession>A0A0F4TLL5</accession>
<protein>
    <submittedName>
        <fullName evidence="1">Uncharacterized protein</fullName>
    </submittedName>
</protein>
<proteinExistence type="predicted"/>
<dbReference type="AlphaFoldDB" id="A0A0F4TLL5"/>
<comment type="caution">
    <text evidence="1">The sequence shown here is derived from an EMBL/GenBank/DDBJ whole genome shotgun (WGS) entry which is preliminary data.</text>
</comment>
<sequence length="63" mass="6936">MVRCSKKAKAVAAALPGLLKKQSFENQLCFLKSVDHIKSFRERSERRLAVSGQRAAPGAYVST</sequence>
<dbReference type="EMBL" id="LACC01000017">
    <property type="protein sequence ID" value="KJZ45331.1"/>
    <property type="molecule type" value="Genomic_DNA"/>
</dbReference>
<reference evidence="1 2" key="1">
    <citation type="submission" date="2015-03" db="EMBL/GenBank/DDBJ databases">
        <title>Comparative genomics of Pseudomonas insights into diversity of traits involved in vanlence and defense.</title>
        <authorList>
            <person name="Qin Y."/>
        </authorList>
    </citation>
    <scope>NUCLEOTIDE SEQUENCE [LARGE SCALE GENOMIC DNA]</scope>
    <source>
        <strain evidence="1 2">C8</strain>
    </source>
</reference>
<dbReference type="PATRIC" id="fig|294.132.peg.1736"/>